<comment type="cofactor">
    <cofactor evidence="9">
        <name>Ca(2+)</name>
        <dbReference type="ChEBI" id="CHEBI:29108"/>
    </cofactor>
    <text evidence="9">Binds 2 calcium ions per subunit.</text>
</comment>
<dbReference type="InterPro" id="IPR000823">
    <property type="entry name" value="Peroxidase_pln"/>
</dbReference>
<sequence>MIRAPQIGISKSPFQLSTYFCDISCPRVITLCCDASILLDNTPTIPCEKLLGVNINSARGCDVSDMAKEEVEGIFWEIVMCTDVLELTLRAVVELVRGLASSIGKEGLHDCRLRWCTITTWAIFIT</sequence>
<dbReference type="GO" id="GO:0006979">
    <property type="term" value="P:response to oxidative stress"/>
    <property type="evidence" value="ECO:0007669"/>
    <property type="project" value="InterPro"/>
</dbReference>
<keyword evidence="4" id="KW-0575">Peroxidase</keyword>
<dbReference type="EMBL" id="JAMZMK010008961">
    <property type="protein sequence ID" value="KAI7737754.1"/>
    <property type="molecule type" value="Genomic_DNA"/>
</dbReference>
<gene>
    <name evidence="11" type="ORF">M8C21_028883</name>
</gene>
<feature type="binding site" evidence="9">
    <location>
        <position position="48"/>
    </location>
    <ligand>
        <name>Ca(2+)</name>
        <dbReference type="ChEBI" id="CHEBI:29108"/>
        <label>1</label>
    </ligand>
</feature>
<proteinExistence type="predicted"/>
<dbReference type="InterPro" id="IPR002016">
    <property type="entry name" value="Haem_peroxidase"/>
</dbReference>
<evidence type="ECO:0000259" key="10">
    <source>
        <dbReference type="PROSITE" id="PS50873"/>
    </source>
</evidence>
<dbReference type="PANTHER" id="PTHR31388">
    <property type="entry name" value="PEROXIDASE 72-RELATED"/>
    <property type="match status" value="1"/>
</dbReference>
<dbReference type="GO" id="GO:0020037">
    <property type="term" value="F:heme binding"/>
    <property type="evidence" value="ECO:0007669"/>
    <property type="project" value="InterPro"/>
</dbReference>
<evidence type="ECO:0000256" key="9">
    <source>
        <dbReference type="PIRSR" id="PIRSR600823-3"/>
    </source>
</evidence>
<evidence type="ECO:0000256" key="7">
    <source>
        <dbReference type="ARBA" id="ARBA00023002"/>
    </source>
</evidence>
<dbReference type="GO" id="GO:0140825">
    <property type="term" value="F:lactoperoxidase activity"/>
    <property type="evidence" value="ECO:0007669"/>
    <property type="project" value="UniProtKB-EC"/>
</dbReference>
<evidence type="ECO:0000256" key="2">
    <source>
        <dbReference type="ARBA" id="ARBA00001970"/>
    </source>
</evidence>
<dbReference type="EC" id="1.11.1.7" evidence="3"/>
<dbReference type="PANTHER" id="PTHR31388:SF5">
    <property type="entry name" value="PEROXIDASE"/>
    <property type="match status" value="1"/>
</dbReference>
<organism evidence="11 12">
    <name type="scientific">Ambrosia artemisiifolia</name>
    <name type="common">Common ragweed</name>
    <dbReference type="NCBI Taxonomy" id="4212"/>
    <lineage>
        <taxon>Eukaryota</taxon>
        <taxon>Viridiplantae</taxon>
        <taxon>Streptophyta</taxon>
        <taxon>Embryophyta</taxon>
        <taxon>Tracheophyta</taxon>
        <taxon>Spermatophyta</taxon>
        <taxon>Magnoliopsida</taxon>
        <taxon>eudicotyledons</taxon>
        <taxon>Gunneridae</taxon>
        <taxon>Pentapetalae</taxon>
        <taxon>asterids</taxon>
        <taxon>campanulids</taxon>
        <taxon>Asterales</taxon>
        <taxon>Asteraceae</taxon>
        <taxon>Asteroideae</taxon>
        <taxon>Heliantheae alliance</taxon>
        <taxon>Heliantheae</taxon>
        <taxon>Ambrosia</taxon>
    </lineage>
</organism>
<evidence type="ECO:0000256" key="1">
    <source>
        <dbReference type="ARBA" id="ARBA00000189"/>
    </source>
</evidence>
<evidence type="ECO:0000256" key="5">
    <source>
        <dbReference type="ARBA" id="ARBA00022617"/>
    </source>
</evidence>
<reference evidence="11" key="1">
    <citation type="submission" date="2022-06" db="EMBL/GenBank/DDBJ databases">
        <title>Uncovering the hologenomic basis of an extraordinary plant invasion.</title>
        <authorList>
            <person name="Bieker V.C."/>
            <person name="Martin M.D."/>
            <person name="Gilbert T."/>
            <person name="Hodgins K."/>
            <person name="Battlay P."/>
            <person name="Petersen B."/>
            <person name="Wilson J."/>
        </authorList>
    </citation>
    <scope>NUCLEOTIDE SEQUENCE</scope>
    <source>
        <strain evidence="11">AA19_3_7</strain>
        <tissue evidence="11">Leaf</tissue>
    </source>
</reference>
<evidence type="ECO:0000256" key="4">
    <source>
        <dbReference type="ARBA" id="ARBA00022559"/>
    </source>
</evidence>
<keyword evidence="12" id="KW-1185">Reference proteome</keyword>
<evidence type="ECO:0000313" key="12">
    <source>
        <dbReference type="Proteomes" id="UP001206925"/>
    </source>
</evidence>
<keyword evidence="6 9" id="KW-0479">Metal-binding</keyword>
<feature type="binding site" evidence="9">
    <location>
        <position position="34"/>
    </location>
    <ligand>
        <name>Ca(2+)</name>
        <dbReference type="ChEBI" id="CHEBI:29108"/>
        <label>1</label>
    </ligand>
</feature>
<keyword evidence="7" id="KW-0560">Oxidoreductase</keyword>
<dbReference type="Gene3D" id="1.10.520.10">
    <property type="match status" value="1"/>
</dbReference>
<keyword evidence="9" id="KW-0106">Calcium</keyword>
<dbReference type="Proteomes" id="UP001206925">
    <property type="component" value="Unassembled WGS sequence"/>
</dbReference>
<name>A0AAD5GDR0_AMBAR</name>
<dbReference type="SUPFAM" id="SSF48113">
    <property type="entry name" value="Heme-dependent peroxidases"/>
    <property type="match status" value="1"/>
</dbReference>
<evidence type="ECO:0000256" key="3">
    <source>
        <dbReference type="ARBA" id="ARBA00012313"/>
    </source>
</evidence>
<accession>A0AAD5GDR0</accession>
<feature type="domain" description="Plant heme peroxidase family profile" evidence="10">
    <location>
        <begin position="33"/>
        <end position="110"/>
    </location>
</feature>
<comment type="catalytic activity">
    <reaction evidence="1">
        <text>2 a phenolic donor + H2O2 = 2 a phenolic radical donor + 2 H2O</text>
        <dbReference type="Rhea" id="RHEA:56136"/>
        <dbReference type="ChEBI" id="CHEBI:15377"/>
        <dbReference type="ChEBI" id="CHEBI:16240"/>
        <dbReference type="ChEBI" id="CHEBI:139520"/>
        <dbReference type="ChEBI" id="CHEBI:139521"/>
        <dbReference type="EC" id="1.11.1.7"/>
    </reaction>
</comment>
<dbReference type="PROSITE" id="PS50873">
    <property type="entry name" value="PEROXIDASE_4"/>
    <property type="match status" value="1"/>
</dbReference>
<feature type="binding site" evidence="9">
    <location>
        <position position="36"/>
    </location>
    <ligand>
        <name>Ca(2+)</name>
        <dbReference type="ChEBI" id="CHEBI:29108"/>
        <label>1</label>
    </ligand>
</feature>
<evidence type="ECO:0000313" key="11">
    <source>
        <dbReference type="EMBL" id="KAI7737754.1"/>
    </source>
</evidence>
<dbReference type="InterPro" id="IPR010255">
    <property type="entry name" value="Haem_peroxidase_sf"/>
</dbReference>
<protein>
    <recommendedName>
        <fullName evidence="3">peroxidase</fullName>
        <ecNumber evidence="3">1.11.1.7</ecNumber>
    </recommendedName>
</protein>
<dbReference type="GO" id="GO:0046872">
    <property type="term" value="F:metal ion binding"/>
    <property type="evidence" value="ECO:0007669"/>
    <property type="project" value="UniProtKB-KW"/>
</dbReference>
<keyword evidence="8" id="KW-0408">Iron</keyword>
<keyword evidence="5" id="KW-0349">Heme</keyword>
<comment type="caution">
    <text evidence="11">The sequence shown here is derived from an EMBL/GenBank/DDBJ whole genome shotgun (WGS) entry which is preliminary data.</text>
</comment>
<evidence type="ECO:0000256" key="6">
    <source>
        <dbReference type="ARBA" id="ARBA00022723"/>
    </source>
</evidence>
<evidence type="ECO:0000256" key="8">
    <source>
        <dbReference type="ARBA" id="ARBA00023004"/>
    </source>
</evidence>
<dbReference type="AlphaFoldDB" id="A0AAD5GDR0"/>
<comment type="cofactor">
    <cofactor evidence="2">
        <name>heme b</name>
        <dbReference type="ChEBI" id="CHEBI:60344"/>
    </cofactor>
</comment>